<evidence type="ECO:0000313" key="1">
    <source>
        <dbReference type="EMBL" id="KAJ8867924.1"/>
    </source>
</evidence>
<protein>
    <recommendedName>
        <fullName evidence="3">Reverse transcriptase Ty1/copia-type domain-containing protein</fullName>
    </recommendedName>
</protein>
<organism evidence="1 2">
    <name type="scientific">Dryococelus australis</name>
    <dbReference type="NCBI Taxonomy" id="614101"/>
    <lineage>
        <taxon>Eukaryota</taxon>
        <taxon>Metazoa</taxon>
        <taxon>Ecdysozoa</taxon>
        <taxon>Arthropoda</taxon>
        <taxon>Hexapoda</taxon>
        <taxon>Insecta</taxon>
        <taxon>Pterygota</taxon>
        <taxon>Neoptera</taxon>
        <taxon>Polyneoptera</taxon>
        <taxon>Phasmatodea</taxon>
        <taxon>Verophasmatodea</taxon>
        <taxon>Anareolatae</taxon>
        <taxon>Phasmatidae</taxon>
        <taxon>Eurycanthinae</taxon>
        <taxon>Dryococelus</taxon>
    </lineage>
</organism>
<proteinExistence type="predicted"/>
<dbReference type="CDD" id="cd09272">
    <property type="entry name" value="RNase_HI_RT_Ty1"/>
    <property type="match status" value="1"/>
</dbReference>
<dbReference type="Proteomes" id="UP001159363">
    <property type="component" value="Chromosome 14"/>
</dbReference>
<evidence type="ECO:0008006" key="3">
    <source>
        <dbReference type="Google" id="ProtNLM"/>
    </source>
</evidence>
<accession>A0ABQ9G633</accession>
<keyword evidence="2" id="KW-1185">Reference proteome</keyword>
<reference evidence="1 2" key="1">
    <citation type="submission" date="2023-02" db="EMBL/GenBank/DDBJ databases">
        <title>LHISI_Scaffold_Assembly.</title>
        <authorList>
            <person name="Stuart O.P."/>
            <person name="Cleave R."/>
            <person name="Magrath M.J.L."/>
            <person name="Mikheyev A.S."/>
        </authorList>
    </citation>
    <scope>NUCLEOTIDE SEQUENCE [LARGE SCALE GENOMIC DNA]</scope>
    <source>
        <strain evidence="1">Daus_M_001</strain>
        <tissue evidence="1">Leg muscle</tissue>
    </source>
</reference>
<dbReference type="EMBL" id="JARBHB010000015">
    <property type="protein sequence ID" value="KAJ8867924.1"/>
    <property type="molecule type" value="Genomic_DNA"/>
</dbReference>
<sequence length="202" mass="22694">MEVRRNTTVLQDDVDDEPFHVFPSDQDTAKTSEMLDSLRLDYSETSSSVVSLNTLRFLIAYTKKENMPLKQFDIRTAFLYGTNNSGKCNGIEGANLLYREAVDSLLCLSNRSRPDITYAVNMASRKMENPTGMRNLGLRYSKNLNTSLIDAYSDADYAGDETSRRSTSGYVTLFKESPVAWYTRKQPIISLSTGESEFIAAS</sequence>
<gene>
    <name evidence="1" type="ORF">PR048_031733</name>
</gene>
<evidence type="ECO:0000313" key="2">
    <source>
        <dbReference type="Proteomes" id="UP001159363"/>
    </source>
</evidence>
<dbReference type="PANTHER" id="PTHR11439">
    <property type="entry name" value="GAG-POL-RELATED RETROTRANSPOSON"/>
    <property type="match status" value="1"/>
</dbReference>
<name>A0ABQ9G633_9NEOP</name>
<dbReference type="PANTHER" id="PTHR11439:SF517">
    <property type="entry name" value="CYSTEINE-RICH RLK (RECEPTOR-LIKE PROTEIN KINASE) 8"/>
    <property type="match status" value="1"/>
</dbReference>
<comment type="caution">
    <text evidence="1">The sequence shown here is derived from an EMBL/GenBank/DDBJ whole genome shotgun (WGS) entry which is preliminary data.</text>
</comment>